<sequence>MNAVRQRLVFLSNIAAPYQVKFCDALQTHFETEFWFYEQLTDRRPAWWRVPLGERCKVLGGSVYTRRLNYVSLDVFKQIHRFKPDVLLLGGFTPFHALLLRYARWLGIKVIVLSEPIRDVDDEDAGSDKLLTRASAPRKTELFHTLFQDTDLLFAMGQVARDQFVDEFGFRADQVVNAPYPIDIDAHFDHPLRLKRPCDPIRILFANRLVDRYQPLVALEAYRQLKVDYPHVSLALNRDGHLYEACRTFIATHGLEDVTFLDQIESWDALHLVYQSSDILVLPATYSNGNLTIVEACASGMGVIVSHHVDNVTRHLHEGENCFKCEPTAASLASALKRYLDDPQLLWIHGAMSKQHVAHRQNRVTATTYRALIQTILPSDTKGEHDHGQAHAARRSDASSTRHLEGEGERDFHDSLRLPTRQSGSSRRRSVLLCELARP</sequence>
<dbReference type="RefSeq" id="WP_245175523.1">
    <property type="nucleotide sequence ID" value="NZ_JANIEK010000042.1"/>
</dbReference>
<feature type="region of interest" description="Disordered" evidence="1">
    <location>
        <begin position="378"/>
        <end position="439"/>
    </location>
</feature>
<dbReference type="Gene3D" id="3.40.50.2000">
    <property type="entry name" value="Glycogen Phosphorylase B"/>
    <property type="match status" value="2"/>
</dbReference>
<dbReference type="SUPFAM" id="SSF53756">
    <property type="entry name" value="UDP-Glycosyltransferase/glycogen phosphorylase"/>
    <property type="match status" value="1"/>
</dbReference>
<dbReference type="CDD" id="cd03801">
    <property type="entry name" value="GT4_PimA-like"/>
    <property type="match status" value="1"/>
</dbReference>
<evidence type="ECO:0000313" key="4">
    <source>
        <dbReference type="Proteomes" id="UP001206821"/>
    </source>
</evidence>
<proteinExistence type="predicted"/>
<dbReference type="Pfam" id="PF00534">
    <property type="entry name" value="Glycos_transf_1"/>
    <property type="match status" value="1"/>
</dbReference>
<comment type="caution">
    <text evidence="3">The sequence shown here is derived from an EMBL/GenBank/DDBJ whole genome shotgun (WGS) entry which is preliminary data.</text>
</comment>
<evidence type="ECO:0000259" key="2">
    <source>
        <dbReference type="Pfam" id="PF00534"/>
    </source>
</evidence>
<dbReference type="PANTHER" id="PTHR45947">
    <property type="entry name" value="SULFOQUINOVOSYL TRANSFERASE SQD2"/>
    <property type="match status" value="1"/>
</dbReference>
<dbReference type="PANTHER" id="PTHR45947:SF3">
    <property type="entry name" value="SULFOQUINOVOSYL TRANSFERASE SQD2"/>
    <property type="match status" value="1"/>
</dbReference>
<feature type="compositionally biased region" description="Basic and acidic residues" evidence="1">
    <location>
        <begin position="381"/>
        <end position="416"/>
    </location>
</feature>
<keyword evidence="4" id="KW-1185">Reference proteome</keyword>
<evidence type="ECO:0000313" key="3">
    <source>
        <dbReference type="EMBL" id="MCT4795953.1"/>
    </source>
</evidence>
<dbReference type="InterPro" id="IPR050194">
    <property type="entry name" value="Glycosyltransferase_grp1"/>
</dbReference>
<organism evidence="3 4">
    <name type="scientific">Exiguobacterium alkaliphilum</name>
    <dbReference type="NCBI Taxonomy" id="1428684"/>
    <lineage>
        <taxon>Bacteria</taxon>
        <taxon>Bacillati</taxon>
        <taxon>Bacillota</taxon>
        <taxon>Bacilli</taxon>
        <taxon>Bacillales</taxon>
        <taxon>Bacillales Family XII. Incertae Sedis</taxon>
        <taxon>Exiguobacterium</taxon>
    </lineage>
</organism>
<evidence type="ECO:0000256" key="1">
    <source>
        <dbReference type="SAM" id="MobiDB-lite"/>
    </source>
</evidence>
<gene>
    <name evidence="3" type="ORF">NQG31_10365</name>
</gene>
<dbReference type="EMBL" id="JANIEK010000042">
    <property type="protein sequence ID" value="MCT4795953.1"/>
    <property type="molecule type" value="Genomic_DNA"/>
</dbReference>
<reference evidence="3 4" key="1">
    <citation type="submission" date="2022-07" db="EMBL/GenBank/DDBJ databases">
        <title>Genomic and pangenome structural analysis of the polyextremophile Exiguobacterium.</title>
        <authorList>
            <person name="Shen L."/>
        </authorList>
    </citation>
    <scope>NUCLEOTIDE SEQUENCE [LARGE SCALE GENOMIC DNA]</scope>
    <source>
        <strain evidence="3 4">12_1</strain>
    </source>
</reference>
<feature type="domain" description="Glycosyl transferase family 1" evidence="2">
    <location>
        <begin position="197"/>
        <end position="345"/>
    </location>
</feature>
<protein>
    <submittedName>
        <fullName evidence="3">Glycosyltransferase family 4 protein</fullName>
    </submittedName>
</protein>
<dbReference type="InterPro" id="IPR001296">
    <property type="entry name" value="Glyco_trans_1"/>
</dbReference>
<dbReference type="Proteomes" id="UP001206821">
    <property type="component" value="Unassembled WGS sequence"/>
</dbReference>
<accession>A0ABT2KZD9</accession>
<name>A0ABT2KZD9_9BACL</name>